<dbReference type="Pfam" id="PF14681">
    <property type="entry name" value="UPRTase"/>
    <property type="match status" value="1"/>
</dbReference>
<evidence type="ECO:0000259" key="16">
    <source>
        <dbReference type="Pfam" id="PF14681"/>
    </source>
</evidence>
<dbReference type="InterPro" id="IPR029057">
    <property type="entry name" value="PRTase-like"/>
</dbReference>
<protein>
    <recommendedName>
        <fullName evidence="13 15">Uracil phosphoribosyltransferase</fullName>
        <ecNumber evidence="3 15">2.4.2.9</ecNumber>
    </recommendedName>
    <alternativeName>
        <fullName evidence="10 15">UMP pyrophosphorylase</fullName>
    </alternativeName>
    <alternativeName>
        <fullName evidence="14 15">UPRTase</fullName>
    </alternativeName>
</protein>
<evidence type="ECO:0000256" key="14">
    <source>
        <dbReference type="ARBA" id="ARBA00079807"/>
    </source>
</evidence>
<proteinExistence type="inferred from homology"/>
<feature type="binding site" evidence="15">
    <location>
        <position position="203"/>
    </location>
    <ligand>
        <name>5-phospho-alpha-D-ribose 1-diphosphate</name>
        <dbReference type="ChEBI" id="CHEBI:58017"/>
    </ligand>
</feature>
<dbReference type="GO" id="GO:0006223">
    <property type="term" value="P:uracil salvage"/>
    <property type="evidence" value="ECO:0007669"/>
    <property type="project" value="InterPro"/>
</dbReference>
<reference evidence="17" key="1">
    <citation type="submission" date="2020-09" db="EMBL/GenBank/DDBJ databases">
        <title>Pelagicoccus enzymogenes sp. nov. with an EPS production, isolated from marine sediment.</title>
        <authorList>
            <person name="Feng X."/>
        </authorList>
    </citation>
    <scope>NUCLEOTIDE SEQUENCE</scope>
    <source>
        <strain evidence="17">NFK12</strain>
    </source>
</reference>
<dbReference type="RefSeq" id="WP_191616339.1">
    <property type="nucleotide sequence ID" value="NZ_JACYFG010000007.1"/>
</dbReference>
<comment type="catalytic activity">
    <reaction evidence="11 15">
        <text>UMP + diphosphate = 5-phospho-alpha-D-ribose 1-diphosphate + uracil</text>
        <dbReference type="Rhea" id="RHEA:13017"/>
        <dbReference type="ChEBI" id="CHEBI:17568"/>
        <dbReference type="ChEBI" id="CHEBI:33019"/>
        <dbReference type="ChEBI" id="CHEBI:57865"/>
        <dbReference type="ChEBI" id="CHEBI:58017"/>
        <dbReference type="EC" id="2.4.2.9"/>
    </reaction>
</comment>
<dbReference type="PANTHER" id="PTHR32315:SF4">
    <property type="entry name" value="URACIL PHOSPHORIBOSYLTRANSFERASE, CHLOROPLASTIC"/>
    <property type="match status" value="1"/>
</dbReference>
<dbReference type="InterPro" id="IPR005765">
    <property type="entry name" value="UPRT"/>
</dbReference>
<comment type="pathway">
    <text evidence="1 15">Pyrimidine metabolism; UMP biosynthesis via salvage pathway; UMP from uracil: step 1/1.</text>
</comment>
<evidence type="ECO:0000256" key="10">
    <source>
        <dbReference type="ARBA" id="ARBA00031082"/>
    </source>
</evidence>
<feature type="binding site" evidence="15">
    <location>
        <begin position="134"/>
        <end position="142"/>
    </location>
    <ligand>
        <name>5-phospho-alpha-D-ribose 1-diphosphate</name>
        <dbReference type="ChEBI" id="CHEBI:58017"/>
    </ligand>
</feature>
<dbReference type="FunFam" id="3.40.50.2020:FF:000003">
    <property type="entry name" value="Uracil phosphoribosyltransferase"/>
    <property type="match status" value="1"/>
</dbReference>
<dbReference type="HAMAP" id="MF_01218_B">
    <property type="entry name" value="Upp_B"/>
    <property type="match status" value="1"/>
</dbReference>
<evidence type="ECO:0000256" key="8">
    <source>
        <dbReference type="ARBA" id="ARBA00022842"/>
    </source>
</evidence>
<evidence type="ECO:0000256" key="12">
    <source>
        <dbReference type="ARBA" id="ARBA00056901"/>
    </source>
</evidence>
<dbReference type="GO" id="GO:0000287">
    <property type="term" value="F:magnesium ion binding"/>
    <property type="evidence" value="ECO:0007669"/>
    <property type="project" value="UniProtKB-UniRule"/>
</dbReference>
<evidence type="ECO:0000256" key="2">
    <source>
        <dbReference type="ARBA" id="ARBA00009516"/>
    </source>
</evidence>
<evidence type="ECO:0000256" key="15">
    <source>
        <dbReference type="HAMAP-Rule" id="MF_01218"/>
    </source>
</evidence>
<evidence type="ECO:0000313" key="17">
    <source>
        <dbReference type="EMBL" id="MBD5779204.1"/>
    </source>
</evidence>
<evidence type="ECO:0000313" key="18">
    <source>
        <dbReference type="Proteomes" id="UP000622317"/>
    </source>
</evidence>
<dbReference type="EMBL" id="JACYFG010000007">
    <property type="protein sequence ID" value="MBD5779204.1"/>
    <property type="molecule type" value="Genomic_DNA"/>
</dbReference>
<dbReference type="AlphaFoldDB" id="A0A927IGV5"/>
<dbReference type="InterPro" id="IPR050054">
    <property type="entry name" value="UPRTase/APRTase"/>
</dbReference>
<comment type="activity regulation">
    <text evidence="15">Allosterically activated by GTP.</text>
</comment>
<dbReference type="InterPro" id="IPR034332">
    <property type="entry name" value="Upp_B"/>
</dbReference>
<feature type="binding site" evidence="15">
    <location>
        <begin position="202"/>
        <end position="204"/>
    </location>
    <ligand>
        <name>uracil</name>
        <dbReference type="ChEBI" id="CHEBI:17568"/>
    </ligand>
</feature>
<dbReference type="GO" id="GO:0044206">
    <property type="term" value="P:UMP salvage"/>
    <property type="evidence" value="ECO:0007669"/>
    <property type="project" value="UniProtKB-UniRule"/>
</dbReference>
<accession>A0A927IGV5</accession>
<dbReference type="Gene3D" id="3.40.50.2020">
    <property type="match status" value="1"/>
</dbReference>
<dbReference type="GO" id="GO:0004845">
    <property type="term" value="F:uracil phosphoribosyltransferase activity"/>
    <property type="evidence" value="ECO:0007669"/>
    <property type="project" value="UniProtKB-UniRule"/>
</dbReference>
<dbReference type="NCBIfam" id="NF001097">
    <property type="entry name" value="PRK00129.1"/>
    <property type="match status" value="1"/>
</dbReference>
<evidence type="ECO:0000256" key="4">
    <source>
        <dbReference type="ARBA" id="ARBA00022533"/>
    </source>
</evidence>
<organism evidence="17 18">
    <name type="scientific">Pelagicoccus enzymogenes</name>
    <dbReference type="NCBI Taxonomy" id="2773457"/>
    <lineage>
        <taxon>Bacteria</taxon>
        <taxon>Pseudomonadati</taxon>
        <taxon>Verrucomicrobiota</taxon>
        <taxon>Opitutia</taxon>
        <taxon>Puniceicoccales</taxon>
        <taxon>Pelagicoccaceae</taxon>
        <taxon>Pelagicoccus</taxon>
    </lineage>
</organism>
<feature type="binding site" evidence="15">
    <location>
        <position position="107"/>
    </location>
    <ligand>
        <name>5-phospho-alpha-D-ribose 1-diphosphate</name>
        <dbReference type="ChEBI" id="CHEBI:58017"/>
    </ligand>
</feature>
<evidence type="ECO:0000256" key="6">
    <source>
        <dbReference type="ARBA" id="ARBA00022679"/>
    </source>
</evidence>
<dbReference type="GO" id="GO:0005525">
    <property type="term" value="F:GTP binding"/>
    <property type="evidence" value="ECO:0007669"/>
    <property type="project" value="UniProtKB-KW"/>
</dbReference>
<dbReference type="EC" id="2.4.2.9" evidence="3 15"/>
<dbReference type="PANTHER" id="PTHR32315">
    <property type="entry name" value="ADENINE PHOSPHORIBOSYLTRANSFERASE"/>
    <property type="match status" value="1"/>
</dbReference>
<keyword evidence="9 15" id="KW-0342">GTP-binding</keyword>
<keyword evidence="7 15" id="KW-0547">Nucleotide-binding</keyword>
<comment type="caution">
    <text evidence="17">The sequence shown here is derived from an EMBL/GenBank/DDBJ whole genome shotgun (WGS) entry which is preliminary data.</text>
</comment>
<evidence type="ECO:0000256" key="13">
    <source>
        <dbReference type="ARBA" id="ARBA00072146"/>
    </source>
</evidence>
<comment type="function">
    <text evidence="12 15">Catalyzes the conversion of uracil and 5-phospho-alpha-D-ribose 1-diphosphate (PRPP) to UMP and diphosphate.</text>
</comment>
<dbReference type="NCBIfam" id="TIGR01091">
    <property type="entry name" value="upp"/>
    <property type="match status" value="1"/>
</dbReference>
<evidence type="ECO:0000256" key="9">
    <source>
        <dbReference type="ARBA" id="ARBA00023134"/>
    </source>
</evidence>
<dbReference type="GO" id="GO:0005737">
    <property type="term" value="C:cytoplasm"/>
    <property type="evidence" value="ECO:0007669"/>
    <property type="project" value="UniProtKB-ARBA"/>
</dbReference>
<evidence type="ECO:0000256" key="5">
    <source>
        <dbReference type="ARBA" id="ARBA00022676"/>
    </source>
</evidence>
<feature type="domain" description="Phosphoribosyltransferase" evidence="16">
    <location>
        <begin position="9"/>
        <end position="211"/>
    </location>
</feature>
<evidence type="ECO:0000256" key="7">
    <source>
        <dbReference type="ARBA" id="ARBA00022741"/>
    </source>
</evidence>
<keyword evidence="6 15" id="KW-0808">Transferase</keyword>
<name>A0A927IGV5_9BACT</name>
<sequence>MKRFPTLTVSNHPLIQHKLSYIRDKRTSKKVFKELVDEVGTLLAYEITKNLPVRAVRVETPLETTTCNVIDSENVVLVPLLRAGLGMVDGVRNLIPNCAICHLGLYRDHETHEPVTYYFKPMQRPENRMFIMVDPMLATGGSAIASADMLKQSGAKDIKFMCLVAAPEGVEAFQHAHPDIEIFAAALDDRLNDDAYILPGLGDAGDRLFGTT</sequence>
<keyword evidence="5 15" id="KW-0328">Glycosyltransferase</keyword>
<dbReference type="InterPro" id="IPR000836">
    <property type="entry name" value="PRTase_dom"/>
</dbReference>
<feature type="binding site" evidence="15">
    <location>
        <position position="82"/>
    </location>
    <ligand>
        <name>5-phospho-alpha-D-ribose 1-diphosphate</name>
        <dbReference type="ChEBI" id="CHEBI:58017"/>
    </ligand>
</feature>
<evidence type="ECO:0000256" key="11">
    <source>
        <dbReference type="ARBA" id="ARBA00052919"/>
    </source>
</evidence>
<evidence type="ECO:0000256" key="1">
    <source>
        <dbReference type="ARBA" id="ARBA00005180"/>
    </source>
</evidence>
<evidence type="ECO:0000256" key="3">
    <source>
        <dbReference type="ARBA" id="ARBA00011894"/>
    </source>
</evidence>
<keyword evidence="4 15" id="KW-0021">Allosteric enzyme</keyword>
<feature type="binding site" evidence="15">
    <location>
        <position position="197"/>
    </location>
    <ligand>
        <name>uracil</name>
        <dbReference type="ChEBI" id="CHEBI:17568"/>
    </ligand>
</feature>
<gene>
    <name evidence="15 17" type="primary">upp</name>
    <name evidence="17" type="ORF">IEN85_06835</name>
</gene>
<dbReference type="Proteomes" id="UP000622317">
    <property type="component" value="Unassembled WGS sequence"/>
</dbReference>
<dbReference type="CDD" id="cd06223">
    <property type="entry name" value="PRTases_typeI"/>
    <property type="match status" value="1"/>
</dbReference>
<comment type="similarity">
    <text evidence="2 15">Belongs to the UPRTase family.</text>
</comment>
<keyword evidence="8 15" id="KW-0460">Magnesium</keyword>
<keyword evidence="18" id="KW-1185">Reference proteome</keyword>
<dbReference type="SUPFAM" id="SSF53271">
    <property type="entry name" value="PRTase-like"/>
    <property type="match status" value="1"/>
</dbReference>
<comment type="cofactor">
    <cofactor evidence="15">
        <name>Mg(2+)</name>
        <dbReference type="ChEBI" id="CHEBI:18420"/>
    </cofactor>
    <text evidence="15">Binds 1 Mg(2+) ion per subunit. The magnesium is bound as Mg-PRPP.</text>
</comment>